<feature type="region of interest" description="Disordered" evidence="1">
    <location>
        <begin position="402"/>
        <end position="422"/>
    </location>
</feature>
<dbReference type="Proteomes" id="UP000076404">
    <property type="component" value="Chromosome"/>
</dbReference>
<reference evidence="3 4" key="1">
    <citation type="journal article" date="2014" name="Proc. Natl. Acad. Sci. U.S.A.">
        <title>Functional type 2 photosynthetic reaction centers found in the rare bacterial phylum Gemmatimonadetes.</title>
        <authorList>
            <person name="Zeng Y."/>
            <person name="Feng F."/>
            <person name="Medova H."/>
            <person name="Dean J."/>
            <person name="Koblizek M."/>
        </authorList>
    </citation>
    <scope>NUCLEOTIDE SEQUENCE [LARGE SCALE GENOMIC DNA]</scope>
    <source>
        <strain evidence="3 4">AP64</strain>
    </source>
</reference>
<feature type="signal peptide" evidence="2">
    <location>
        <begin position="1"/>
        <end position="23"/>
    </location>
</feature>
<evidence type="ECO:0000256" key="1">
    <source>
        <dbReference type="SAM" id="MobiDB-lite"/>
    </source>
</evidence>
<keyword evidence="4" id="KW-1185">Reference proteome</keyword>
<name>A0A143BNV0_9BACT</name>
<evidence type="ECO:0000256" key="2">
    <source>
        <dbReference type="SAM" id="SignalP"/>
    </source>
</evidence>
<gene>
    <name evidence="3" type="ORF">GEMMAAP_18395</name>
</gene>
<dbReference type="eggNOG" id="COG3391">
    <property type="taxonomic scope" value="Bacteria"/>
</dbReference>
<dbReference type="AlphaFoldDB" id="A0A143BNV0"/>
<dbReference type="STRING" id="1379270.GEMMAAP_18395"/>
<proteinExistence type="predicted"/>
<evidence type="ECO:0000313" key="3">
    <source>
        <dbReference type="EMBL" id="AMW06222.1"/>
    </source>
</evidence>
<feature type="chain" id="PRO_5007507012" description="Methanethiol oxidase" evidence="2">
    <location>
        <begin position="24"/>
        <end position="422"/>
    </location>
</feature>
<protein>
    <recommendedName>
        <fullName evidence="5">Methanethiol oxidase</fullName>
    </recommendedName>
</protein>
<evidence type="ECO:0000313" key="4">
    <source>
        <dbReference type="Proteomes" id="UP000076404"/>
    </source>
</evidence>
<dbReference type="SUPFAM" id="SSF82171">
    <property type="entry name" value="DPP6 N-terminal domain-like"/>
    <property type="match status" value="1"/>
</dbReference>
<accession>A0A143BNV0</accession>
<keyword evidence="2" id="KW-0732">Signal</keyword>
<dbReference type="OrthoDB" id="9768634at2"/>
<dbReference type="KEGG" id="gph:GEMMAAP_18395"/>
<dbReference type="EMBL" id="CP011454">
    <property type="protein sequence ID" value="AMW06222.1"/>
    <property type="molecule type" value="Genomic_DNA"/>
</dbReference>
<sequence length="422" mass="45073">MLLFTVCSVLLLACDRSSGTSTAAAAPAAPAKYLYVFAGFGDHSHGLAGHAADSTVPGDFLAVIDVDSSSPRYAQIVAHMTTGASAGMPHHTEMIMPDGGYPFVANAYMANRSYLIDVSSPTAPTVAGRVDSVSGYELAHSFARLPNGDVIGTLQYSTTGEAGRPGAIARFARDGKLLKVGSAADPAFPGGNMRTYSLDVSPVADRVLTTSVAMDPAETNSADVIQLWRLSDLSLLRTLPLPPTTTDSTSRYPFEVRFLPDGRSALLNTNYCGFYLASGLDTDTPALESVLALSHPRHVGCGVPLLIGRWWIMPIASTFEFVVYDVSNPRTPRRVGALHADSSFVPHWISRDPGSDRLVFTAEGPEPAVRLARFDTTSGALRWDERFRERAGGPLGVSFNREDWPGGVQGRTAPHGAIFSRQ</sequence>
<evidence type="ECO:0008006" key="5">
    <source>
        <dbReference type="Google" id="ProtNLM"/>
    </source>
</evidence>
<dbReference type="RefSeq" id="WP_026850911.1">
    <property type="nucleotide sequence ID" value="NZ_CP011454.1"/>
</dbReference>
<reference evidence="3 4" key="2">
    <citation type="journal article" date="2016" name="Environ. Microbiol. Rep.">
        <title>Metagenomic evidence for the presence of phototrophic Gemmatimonadetes bacteria in diverse environments.</title>
        <authorList>
            <person name="Zeng Y."/>
            <person name="Baumbach J."/>
            <person name="Barbosa E.G."/>
            <person name="Azevedo V."/>
            <person name="Zhang C."/>
            <person name="Koblizek M."/>
        </authorList>
    </citation>
    <scope>NUCLEOTIDE SEQUENCE [LARGE SCALE GENOMIC DNA]</scope>
    <source>
        <strain evidence="3 4">AP64</strain>
    </source>
</reference>
<organism evidence="3 4">
    <name type="scientific">Gemmatimonas phototrophica</name>
    <dbReference type="NCBI Taxonomy" id="1379270"/>
    <lineage>
        <taxon>Bacteria</taxon>
        <taxon>Pseudomonadati</taxon>
        <taxon>Gemmatimonadota</taxon>
        <taxon>Gemmatimonadia</taxon>
        <taxon>Gemmatimonadales</taxon>
        <taxon>Gemmatimonadaceae</taxon>
        <taxon>Gemmatimonas</taxon>
    </lineage>
</organism>